<evidence type="ECO:0000313" key="2">
    <source>
        <dbReference type="Proteomes" id="UP000599578"/>
    </source>
</evidence>
<dbReference type="RefSeq" id="WP_188857620.1">
    <property type="nucleotide sequence ID" value="NZ_BMLT01000001.1"/>
</dbReference>
<accession>A0A918DN41</accession>
<gene>
    <name evidence="1" type="ORF">GCM10011348_03280</name>
</gene>
<comment type="caution">
    <text evidence="1">The sequence shown here is derived from an EMBL/GenBank/DDBJ whole genome shotgun (WGS) entry which is preliminary data.</text>
</comment>
<protein>
    <submittedName>
        <fullName evidence="1">Uncharacterized protein</fullName>
    </submittedName>
</protein>
<dbReference type="EMBL" id="BMLT01000001">
    <property type="protein sequence ID" value="GGO76331.1"/>
    <property type="molecule type" value="Genomic_DNA"/>
</dbReference>
<proteinExistence type="predicted"/>
<name>A0A918DN41_9GAMM</name>
<keyword evidence="2" id="KW-1185">Reference proteome</keyword>
<organism evidence="1 2">
    <name type="scientific">Marinobacterium nitratireducens</name>
    <dbReference type="NCBI Taxonomy" id="518897"/>
    <lineage>
        <taxon>Bacteria</taxon>
        <taxon>Pseudomonadati</taxon>
        <taxon>Pseudomonadota</taxon>
        <taxon>Gammaproteobacteria</taxon>
        <taxon>Oceanospirillales</taxon>
        <taxon>Oceanospirillaceae</taxon>
        <taxon>Marinobacterium</taxon>
    </lineage>
</organism>
<reference evidence="1 2" key="1">
    <citation type="journal article" date="2014" name="Int. J. Syst. Evol. Microbiol.">
        <title>Complete genome sequence of Corynebacterium casei LMG S-19264T (=DSM 44701T), isolated from a smear-ripened cheese.</title>
        <authorList>
            <consortium name="US DOE Joint Genome Institute (JGI-PGF)"/>
            <person name="Walter F."/>
            <person name="Albersmeier A."/>
            <person name="Kalinowski J."/>
            <person name="Ruckert C."/>
        </authorList>
    </citation>
    <scope>NUCLEOTIDE SEQUENCE [LARGE SCALE GENOMIC DNA]</scope>
    <source>
        <strain evidence="1 2">CGMCC 1.7286</strain>
    </source>
</reference>
<dbReference type="Proteomes" id="UP000599578">
    <property type="component" value="Unassembled WGS sequence"/>
</dbReference>
<evidence type="ECO:0000313" key="1">
    <source>
        <dbReference type="EMBL" id="GGO76331.1"/>
    </source>
</evidence>
<sequence>MTSHHTLIPENDRLRAYAEAMVPCFERTQESAARLAGLLVEAEIVGNNCRFDNESLHLGLKARDQAVCLLASVDASKADAHFHHHASLALERLCQAWAALEDRRQGLIAALDPLPMLQAAWREMQAASRTLPGFDTVDFSNSCCAMHHQIAVSPH</sequence>
<dbReference type="AlphaFoldDB" id="A0A918DN41"/>